<dbReference type="InterPro" id="IPR019734">
    <property type="entry name" value="TPR_rpt"/>
</dbReference>
<dbReference type="PANTHER" id="PTHR30329:SF21">
    <property type="entry name" value="LIPOPROTEIN YIAD-RELATED"/>
    <property type="match status" value="1"/>
</dbReference>
<keyword evidence="4" id="KW-0802">TPR repeat</keyword>
<reference evidence="7" key="1">
    <citation type="submission" date="2023-06" db="EMBL/GenBank/DDBJ databases">
        <title>Genomic of Agaribacillus aureum.</title>
        <authorList>
            <person name="Wang G."/>
        </authorList>
    </citation>
    <scope>NUCLEOTIDE SEQUENCE</scope>
    <source>
        <strain evidence="7">BMA12</strain>
    </source>
</reference>
<dbReference type="Gene3D" id="2.120.10.30">
    <property type="entry name" value="TolB, C-terminal domain"/>
    <property type="match status" value="1"/>
</dbReference>
<dbReference type="InterPro" id="IPR006664">
    <property type="entry name" value="OMP_bac"/>
</dbReference>
<evidence type="ECO:0000313" key="7">
    <source>
        <dbReference type="EMBL" id="MDN5212068.1"/>
    </source>
</evidence>
<evidence type="ECO:0000256" key="1">
    <source>
        <dbReference type="ARBA" id="ARBA00004442"/>
    </source>
</evidence>
<dbReference type="CDD" id="cd07185">
    <property type="entry name" value="OmpA_C-like"/>
    <property type="match status" value="1"/>
</dbReference>
<dbReference type="EMBL" id="JAUJEB010000001">
    <property type="protein sequence ID" value="MDN5212068.1"/>
    <property type="molecule type" value="Genomic_DNA"/>
</dbReference>
<protein>
    <submittedName>
        <fullName evidence="7">OmpA family protein</fullName>
    </submittedName>
</protein>
<dbReference type="RefSeq" id="WP_346757393.1">
    <property type="nucleotide sequence ID" value="NZ_JAUJEB010000001.1"/>
</dbReference>
<evidence type="ECO:0000256" key="4">
    <source>
        <dbReference type="PROSITE-ProRule" id="PRU00339"/>
    </source>
</evidence>
<dbReference type="InterPro" id="IPR050330">
    <property type="entry name" value="Bact_OuterMem_StrucFunc"/>
</dbReference>
<comment type="caution">
    <text evidence="7">The sequence shown here is derived from an EMBL/GenBank/DDBJ whole genome shotgun (WGS) entry which is preliminary data.</text>
</comment>
<accession>A0ABT8L2Y4</accession>
<dbReference type="Gene3D" id="1.25.40.10">
    <property type="entry name" value="Tetratricopeptide repeat domain"/>
    <property type="match status" value="1"/>
</dbReference>
<comment type="subcellular location">
    <subcellularLocation>
        <location evidence="1">Cell outer membrane</location>
    </subcellularLocation>
</comment>
<dbReference type="PANTHER" id="PTHR30329">
    <property type="entry name" value="STATOR ELEMENT OF FLAGELLAR MOTOR COMPLEX"/>
    <property type="match status" value="1"/>
</dbReference>
<evidence type="ECO:0000256" key="5">
    <source>
        <dbReference type="PROSITE-ProRule" id="PRU00473"/>
    </source>
</evidence>
<proteinExistence type="predicted"/>
<dbReference type="PROSITE" id="PS50005">
    <property type="entry name" value="TPR"/>
    <property type="match status" value="2"/>
</dbReference>
<dbReference type="Pfam" id="PF00691">
    <property type="entry name" value="OmpA"/>
    <property type="match status" value="1"/>
</dbReference>
<name>A0ABT8L2Y4_9BACT</name>
<gene>
    <name evidence="7" type="ORF">QQ020_08395</name>
</gene>
<dbReference type="PROSITE" id="PS51123">
    <property type="entry name" value="OMPA_2"/>
    <property type="match status" value="1"/>
</dbReference>
<feature type="repeat" description="TPR" evidence="4">
    <location>
        <begin position="102"/>
        <end position="135"/>
    </location>
</feature>
<keyword evidence="8" id="KW-1185">Reference proteome</keyword>
<evidence type="ECO:0000256" key="3">
    <source>
        <dbReference type="ARBA" id="ARBA00023237"/>
    </source>
</evidence>
<dbReference type="SMART" id="SM00028">
    <property type="entry name" value="TPR"/>
    <property type="match status" value="3"/>
</dbReference>
<evidence type="ECO:0000256" key="2">
    <source>
        <dbReference type="ARBA" id="ARBA00023136"/>
    </source>
</evidence>
<keyword evidence="2 5" id="KW-0472">Membrane</keyword>
<organism evidence="7 8">
    <name type="scientific">Agaribacillus aureus</name>
    <dbReference type="NCBI Taxonomy" id="3051825"/>
    <lineage>
        <taxon>Bacteria</taxon>
        <taxon>Pseudomonadati</taxon>
        <taxon>Bacteroidota</taxon>
        <taxon>Cytophagia</taxon>
        <taxon>Cytophagales</taxon>
        <taxon>Splendidivirgaceae</taxon>
        <taxon>Agaribacillus</taxon>
    </lineage>
</organism>
<evidence type="ECO:0000259" key="6">
    <source>
        <dbReference type="PROSITE" id="PS51123"/>
    </source>
</evidence>
<feature type="domain" description="OmpA-like" evidence="6">
    <location>
        <begin position="526"/>
        <end position="640"/>
    </location>
</feature>
<dbReference type="SUPFAM" id="SSF103088">
    <property type="entry name" value="OmpA-like"/>
    <property type="match status" value="1"/>
</dbReference>
<evidence type="ECO:0000313" key="8">
    <source>
        <dbReference type="Proteomes" id="UP001172083"/>
    </source>
</evidence>
<dbReference type="Pfam" id="PF13181">
    <property type="entry name" value="TPR_8"/>
    <property type="match status" value="2"/>
</dbReference>
<feature type="repeat" description="TPR" evidence="4">
    <location>
        <begin position="65"/>
        <end position="98"/>
    </location>
</feature>
<dbReference type="InterPro" id="IPR036737">
    <property type="entry name" value="OmpA-like_sf"/>
</dbReference>
<dbReference type="SUPFAM" id="SSF48452">
    <property type="entry name" value="TPR-like"/>
    <property type="match status" value="1"/>
</dbReference>
<dbReference type="Pfam" id="PF07676">
    <property type="entry name" value="PD40"/>
    <property type="match status" value="3"/>
</dbReference>
<dbReference type="PRINTS" id="PR01021">
    <property type="entry name" value="OMPADOMAIN"/>
</dbReference>
<keyword evidence="3" id="KW-0998">Cell outer membrane</keyword>
<dbReference type="Proteomes" id="UP001172083">
    <property type="component" value="Unassembled WGS sequence"/>
</dbReference>
<dbReference type="InterPro" id="IPR006665">
    <property type="entry name" value="OmpA-like"/>
</dbReference>
<dbReference type="SUPFAM" id="SSF82171">
    <property type="entry name" value="DPP6 N-terminal domain-like"/>
    <property type="match status" value="1"/>
</dbReference>
<dbReference type="InterPro" id="IPR011042">
    <property type="entry name" value="6-blade_b-propeller_TolB-like"/>
</dbReference>
<dbReference type="Gene3D" id="3.30.1330.60">
    <property type="entry name" value="OmpA-like domain"/>
    <property type="match status" value="1"/>
</dbReference>
<dbReference type="InterPro" id="IPR011990">
    <property type="entry name" value="TPR-like_helical_dom_sf"/>
</dbReference>
<sequence>MKEILVILLSFGCLNTFAQKNQTYTTKSKKAIAYYQESEMFMVRRQYNEAIDLLNLATDKDDDFVEAYNRKGYIYGLMRDQETAKANYSKVVELEPKNPKFSNAYYFLSEIAIKNGKYDEAKLLVNKFLSIQPMDLKLAPYADKILQSIKYAEENIDKALPFNPRPLPKTVNALMLQYFPVLTADQQSIIFTGRKGLSSNYDEDLYISEKDSNGQWTKPTSISNMINSPNNEGTCTISGDGRTLIFTSCLGRKGYGSCDLFISKKIGNDWTRPKNLGSAVNSKYWESQPSLTADGRTLYFVSDRPGGLGKRDIYVSYLKKDGTWSPPVNLSKPVNSEEDEVSPFIHANGQTLYFASDGHPGFGSFDLFYSELSQNIWSEPENLGYPINTYEEQVSLFVTSDGKKGYYSNENLNNRVGAKSALYEFDMPAEIQVSHKSNFVKGQVIDSETREYISAQVELFDLSTNKLVSSVTSDKISGEYLMVITEGMEYALYVNKSGYLFKSLTFDYKQKSQLEPVTIDIYLDPIKKGTTTTLNNLFFDVDKYDLKDKSITELEKVRRFLEENPTVNIGVAGHTDNSGSVTYNKELSINRAKSVYQYLVERGIAENRLKFRGYGQERPVVPNDSEENKQKNRRIEFVIL</sequence>
<dbReference type="InterPro" id="IPR011659">
    <property type="entry name" value="WD40"/>
</dbReference>